<dbReference type="Proteomes" id="UP001187192">
    <property type="component" value="Unassembled WGS sequence"/>
</dbReference>
<protein>
    <submittedName>
        <fullName evidence="1">Uncharacterized protein</fullName>
    </submittedName>
</protein>
<gene>
    <name evidence="1" type="ORF">TIFTF001_038068</name>
</gene>
<proteinExistence type="predicted"/>
<reference evidence="1" key="1">
    <citation type="submission" date="2023-07" db="EMBL/GenBank/DDBJ databases">
        <title>draft genome sequence of fig (Ficus carica).</title>
        <authorList>
            <person name="Takahashi T."/>
            <person name="Nishimura K."/>
        </authorList>
    </citation>
    <scope>NUCLEOTIDE SEQUENCE</scope>
</reference>
<dbReference type="AlphaFoldDB" id="A0AA88EAW3"/>
<accession>A0AA88EAW3</accession>
<organism evidence="1 2">
    <name type="scientific">Ficus carica</name>
    <name type="common">Common fig</name>
    <dbReference type="NCBI Taxonomy" id="3494"/>
    <lineage>
        <taxon>Eukaryota</taxon>
        <taxon>Viridiplantae</taxon>
        <taxon>Streptophyta</taxon>
        <taxon>Embryophyta</taxon>
        <taxon>Tracheophyta</taxon>
        <taxon>Spermatophyta</taxon>
        <taxon>Magnoliopsida</taxon>
        <taxon>eudicotyledons</taxon>
        <taxon>Gunneridae</taxon>
        <taxon>Pentapetalae</taxon>
        <taxon>rosids</taxon>
        <taxon>fabids</taxon>
        <taxon>Rosales</taxon>
        <taxon>Moraceae</taxon>
        <taxon>Ficeae</taxon>
        <taxon>Ficus</taxon>
    </lineage>
</organism>
<comment type="caution">
    <text evidence="1">The sequence shown here is derived from an EMBL/GenBank/DDBJ whole genome shotgun (WGS) entry which is preliminary data.</text>
</comment>
<name>A0AA88EAW3_FICCA</name>
<evidence type="ECO:0000313" key="1">
    <source>
        <dbReference type="EMBL" id="GMN69016.1"/>
    </source>
</evidence>
<dbReference type="EMBL" id="BTGU01000749">
    <property type="protein sequence ID" value="GMN69016.1"/>
    <property type="molecule type" value="Genomic_DNA"/>
</dbReference>
<keyword evidence="2" id="KW-1185">Reference proteome</keyword>
<evidence type="ECO:0000313" key="2">
    <source>
        <dbReference type="Proteomes" id="UP001187192"/>
    </source>
</evidence>
<sequence>MLGPARAPSILVGARSWDLTPWSGNHRSLPARVDFSLGLAQVLPILIGARSWDLTLWSGNHRSLSAKADPGRCSVI</sequence>